<proteinExistence type="predicted"/>
<reference evidence="2 3" key="1">
    <citation type="submission" date="2020-08" db="EMBL/GenBank/DDBJ databases">
        <title>Genomic Encyclopedia of Type Strains, Phase IV (KMG-V): Genome sequencing to study the core and pangenomes of soil and plant-associated prokaryotes.</title>
        <authorList>
            <person name="Whitman W."/>
        </authorList>
    </citation>
    <scope>NUCLEOTIDE SEQUENCE [LARGE SCALE GENOMIC DNA]</scope>
    <source>
        <strain evidence="2 3">JPY158</strain>
    </source>
</reference>
<evidence type="ECO:0000313" key="2">
    <source>
        <dbReference type="EMBL" id="MBB5428396.1"/>
    </source>
</evidence>
<dbReference type="EMBL" id="JACHDD010000013">
    <property type="protein sequence ID" value="MBB5428396.1"/>
    <property type="molecule type" value="Genomic_DNA"/>
</dbReference>
<gene>
    <name evidence="2" type="ORF">HDG40_006590</name>
</gene>
<keyword evidence="1" id="KW-0472">Membrane</keyword>
<name>A0A7W8V9N8_PARAM</name>
<organism evidence="2 3">
    <name type="scientific">Paraburkholderia atlantica</name>
    <dbReference type="NCBI Taxonomy" id="2654982"/>
    <lineage>
        <taxon>Bacteria</taxon>
        <taxon>Pseudomonadati</taxon>
        <taxon>Pseudomonadota</taxon>
        <taxon>Betaproteobacteria</taxon>
        <taxon>Burkholderiales</taxon>
        <taxon>Burkholderiaceae</taxon>
        <taxon>Paraburkholderia</taxon>
    </lineage>
</organism>
<evidence type="ECO:0000256" key="1">
    <source>
        <dbReference type="SAM" id="Phobius"/>
    </source>
</evidence>
<comment type="caution">
    <text evidence="2">The sequence shown here is derived from an EMBL/GenBank/DDBJ whole genome shotgun (WGS) entry which is preliminary data.</text>
</comment>
<keyword evidence="3" id="KW-1185">Reference proteome</keyword>
<accession>A0A7W8V9N8</accession>
<protein>
    <submittedName>
        <fullName evidence="2">Uncharacterized protein</fullName>
    </submittedName>
</protein>
<keyword evidence="1" id="KW-1133">Transmembrane helix</keyword>
<feature type="transmembrane region" description="Helical" evidence="1">
    <location>
        <begin position="12"/>
        <end position="31"/>
    </location>
</feature>
<dbReference type="RefSeq" id="WP_026228215.1">
    <property type="nucleotide sequence ID" value="NZ_JACHDD010000013.1"/>
</dbReference>
<dbReference type="Proteomes" id="UP000592780">
    <property type="component" value="Unassembled WGS sequence"/>
</dbReference>
<sequence>MSGRRDELSEFVLLFMLSGILLVLVATPLPASSALLHFGIADPNTSATVSEFYPLVPAQGMMSMTSFRTTLVLSLSMRCVACHGYCCLRFRST</sequence>
<evidence type="ECO:0000313" key="3">
    <source>
        <dbReference type="Proteomes" id="UP000592780"/>
    </source>
</evidence>
<dbReference type="OrthoDB" id="8967289at2"/>
<dbReference type="AlphaFoldDB" id="A0A7W8V9N8"/>
<keyword evidence="1" id="KW-0812">Transmembrane</keyword>